<dbReference type="Gene3D" id="1.20.920.10">
    <property type="entry name" value="Bromodomain-like"/>
    <property type="match status" value="1"/>
</dbReference>
<evidence type="ECO:0000313" key="5">
    <source>
        <dbReference type="EMBL" id="OQD79496.1"/>
    </source>
</evidence>
<evidence type="ECO:0000313" key="6">
    <source>
        <dbReference type="Proteomes" id="UP000191672"/>
    </source>
</evidence>
<feature type="domain" description="Bromo" evidence="4">
    <location>
        <begin position="72"/>
        <end position="124"/>
    </location>
</feature>
<feature type="compositionally biased region" description="Polar residues" evidence="3">
    <location>
        <begin position="315"/>
        <end position="324"/>
    </location>
</feature>
<feature type="region of interest" description="Disordered" evidence="3">
    <location>
        <begin position="264"/>
        <end position="324"/>
    </location>
</feature>
<dbReference type="STRING" id="416450.A0A1V6PSM0"/>
<accession>A0A1V6PSM0</accession>
<dbReference type="SUPFAM" id="SSF47370">
    <property type="entry name" value="Bromodomain"/>
    <property type="match status" value="1"/>
</dbReference>
<comment type="caution">
    <text evidence="5">The sequence shown here is derived from an EMBL/GenBank/DDBJ whole genome shotgun (WGS) entry which is preliminary data.</text>
</comment>
<protein>
    <recommendedName>
        <fullName evidence="4">Bromo domain-containing protein</fullName>
    </recommendedName>
</protein>
<reference evidence="6" key="1">
    <citation type="journal article" date="2017" name="Nat. Microbiol.">
        <title>Global analysis of biosynthetic gene clusters reveals vast potential of secondary metabolite production in Penicillium species.</title>
        <authorList>
            <person name="Nielsen J.C."/>
            <person name="Grijseels S."/>
            <person name="Prigent S."/>
            <person name="Ji B."/>
            <person name="Dainat J."/>
            <person name="Nielsen K.F."/>
            <person name="Frisvad J.C."/>
            <person name="Workman M."/>
            <person name="Nielsen J."/>
        </authorList>
    </citation>
    <scope>NUCLEOTIDE SEQUENCE [LARGE SCALE GENOMIC DNA]</scope>
    <source>
        <strain evidence="6">IBT 31811</strain>
    </source>
</reference>
<dbReference type="InterPro" id="IPR036427">
    <property type="entry name" value="Bromodomain-like_sf"/>
</dbReference>
<feature type="region of interest" description="Disordered" evidence="3">
    <location>
        <begin position="175"/>
        <end position="252"/>
    </location>
</feature>
<dbReference type="CDD" id="cd04369">
    <property type="entry name" value="Bromodomain"/>
    <property type="match status" value="1"/>
</dbReference>
<gene>
    <name evidence="5" type="ORF">PENANT_c050G02992</name>
</gene>
<feature type="compositionally biased region" description="Polar residues" evidence="3">
    <location>
        <begin position="212"/>
        <end position="227"/>
    </location>
</feature>
<evidence type="ECO:0000259" key="4">
    <source>
        <dbReference type="PROSITE" id="PS50014"/>
    </source>
</evidence>
<evidence type="ECO:0000256" key="1">
    <source>
        <dbReference type="ARBA" id="ARBA00023117"/>
    </source>
</evidence>
<evidence type="ECO:0000256" key="2">
    <source>
        <dbReference type="PROSITE-ProRule" id="PRU00035"/>
    </source>
</evidence>
<dbReference type="EMBL" id="MDYN01000050">
    <property type="protein sequence ID" value="OQD79496.1"/>
    <property type="molecule type" value="Genomic_DNA"/>
</dbReference>
<name>A0A1V6PSM0_9EURO</name>
<dbReference type="AlphaFoldDB" id="A0A1V6PSM0"/>
<feature type="compositionally biased region" description="Polar residues" evidence="3">
    <location>
        <begin position="239"/>
        <end position="250"/>
    </location>
</feature>
<organism evidence="5 6">
    <name type="scientific">Penicillium antarcticum</name>
    <dbReference type="NCBI Taxonomy" id="416450"/>
    <lineage>
        <taxon>Eukaryota</taxon>
        <taxon>Fungi</taxon>
        <taxon>Dikarya</taxon>
        <taxon>Ascomycota</taxon>
        <taxon>Pezizomycotina</taxon>
        <taxon>Eurotiomycetes</taxon>
        <taxon>Eurotiomycetidae</taxon>
        <taxon>Eurotiales</taxon>
        <taxon>Aspergillaceae</taxon>
        <taxon>Penicillium</taxon>
    </lineage>
</organism>
<dbReference type="GO" id="GO:0006325">
    <property type="term" value="P:chromatin organization"/>
    <property type="evidence" value="ECO:0007669"/>
    <property type="project" value="UniProtKB-ARBA"/>
</dbReference>
<dbReference type="InterPro" id="IPR001487">
    <property type="entry name" value="Bromodomain"/>
</dbReference>
<dbReference type="Proteomes" id="UP000191672">
    <property type="component" value="Unassembled WGS sequence"/>
</dbReference>
<proteinExistence type="predicted"/>
<feature type="compositionally biased region" description="Basic and acidic residues" evidence="3">
    <location>
        <begin position="180"/>
        <end position="193"/>
    </location>
</feature>
<sequence>MDWKYLSTVYDDNLTGAEHTNRALSHLDSDPASDEDETPGSQAESEFGFEGDTLQTAQDKIMSELARLKDSDGEDVSYPFIGKPDRNLYKDYYAIIQHPVSLRSIQKKRHFKERVAEAKRLVPDQSQVDGNSELPRIKLKMGKVMPEPTAQRLSLKLSAQGSDIASKDIHQTSSVAVNDESLKRQRDHVRTESTGEEVNMSRTRSFRRTVESPESSGANTPAGSEQHQGLAGGRDMFNSIKNETGTSQVFPGSFADASATEIPQYSSGSGRVPLQQPLGTSPTDSFLRRPGQGLGPAASLSGQYFPAAGEDSRTRGSAATSLLW</sequence>
<feature type="region of interest" description="Disordered" evidence="3">
    <location>
        <begin position="26"/>
        <end position="51"/>
    </location>
</feature>
<dbReference type="Pfam" id="PF00439">
    <property type="entry name" value="Bromodomain"/>
    <property type="match status" value="1"/>
</dbReference>
<dbReference type="PROSITE" id="PS50014">
    <property type="entry name" value="BROMODOMAIN_2"/>
    <property type="match status" value="1"/>
</dbReference>
<keyword evidence="1 2" id="KW-0103">Bromodomain</keyword>
<evidence type="ECO:0000256" key="3">
    <source>
        <dbReference type="SAM" id="MobiDB-lite"/>
    </source>
</evidence>
<keyword evidence="6" id="KW-1185">Reference proteome</keyword>